<evidence type="ECO:0000313" key="5">
    <source>
        <dbReference type="EMBL" id="RDK46514.1"/>
    </source>
</evidence>
<feature type="compositionally biased region" description="Basic and acidic residues" evidence="3">
    <location>
        <begin position="30"/>
        <end position="45"/>
    </location>
</feature>
<gene>
    <name evidence="5" type="ORF">M752DRAFT_333073</name>
</gene>
<dbReference type="SMART" id="SM00248">
    <property type="entry name" value="ANK"/>
    <property type="match status" value="5"/>
</dbReference>
<dbReference type="SUPFAM" id="SSF48403">
    <property type="entry name" value="Ankyrin repeat"/>
    <property type="match status" value="1"/>
</dbReference>
<feature type="compositionally biased region" description="Acidic residues" evidence="3">
    <location>
        <begin position="1139"/>
        <end position="1148"/>
    </location>
</feature>
<dbReference type="InterPro" id="IPR036770">
    <property type="entry name" value="Ankyrin_rpt-contain_sf"/>
</dbReference>
<dbReference type="Gene3D" id="3.40.50.300">
    <property type="entry name" value="P-loop containing nucleotide triphosphate hydrolases"/>
    <property type="match status" value="1"/>
</dbReference>
<feature type="region of interest" description="Disordered" evidence="3">
    <location>
        <begin position="1130"/>
        <end position="1168"/>
    </location>
</feature>
<evidence type="ECO:0000259" key="4">
    <source>
        <dbReference type="Pfam" id="PF24883"/>
    </source>
</evidence>
<dbReference type="AlphaFoldDB" id="A0A370PX77"/>
<dbReference type="InterPro" id="IPR002110">
    <property type="entry name" value="Ankyrin_rpt"/>
</dbReference>
<feature type="compositionally biased region" description="Basic residues" evidence="3">
    <location>
        <begin position="1"/>
        <end position="14"/>
    </location>
</feature>
<evidence type="ECO:0000256" key="3">
    <source>
        <dbReference type="SAM" id="MobiDB-lite"/>
    </source>
</evidence>
<dbReference type="PROSITE" id="PS50088">
    <property type="entry name" value="ANK_REPEAT"/>
    <property type="match status" value="1"/>
</dbReference>
<feature type="region of interest" description="Disordered" evidence="3">
    <location>
        <begin position="1"/>
        <end position="116"/>
    </location>
</feature>
<accession>A0A370PX77</accession>
<evidence type="ECO:0000313" key="6">
    <source>
        <dbReference type="Proteomes" id="UP000254937"/>
    </source>
</evidence>
<feature type="repeat" description="ANK" evidence="2">
    <location>
        <begin position="889"/>
        <end position="921"/>
    </location>
</feature>
<dbReference type="PANTHER" id="PTHR10039">
    <property type="entry name" value="AMELOGENIN"/>
    <property type="match status" value="1"/>
</dbReference>
<dbReference type="InterPro" id="IPR027417">
    <property type="entry name" value="P-loop_NTPase"/>
</dbReference>
<sequence length="1213" mass="137286">MDRWRARLSRRLKRFQHEEPAADTQSTSPDCRRRDPVEHVKELSMRRSTASVSSEDSIRNRCQHEEAVPRSLPEKRRSPSNSNSPCHIKSVTGEDRKPDSGLPESSKSGSDEEKAENLWKEAFERLSPTSQDRLRVLGYEPGSETQQAGAVDILLNDLQVKRMLCEKKAWKYKNEIFVRDYAAKCATWVKLIGDLVVPFAPSQAAGPWGLIKVALEIPVKFADEMVALLGTVERVLQATYRGREYESAYATGNNDIVDTLRRNLVNVYQAILELLSYSINMLSKSTWTRILDTMFDKSSGLFSELTAKEEELAKTAQACSAATGGETLYHLQDVRRHLPRIETQVAGSLEKLAWEEAMEILDWISPVKYGSHHNNVRGNRTPGTGEWLLQKGTFRDWEESSSSAVLWLRGSPGVGKTFLTSRVIDHVQDTLTRVPNDEGFAYFYCNRTEDNRTRPLAVAQSYVRQLSASASKSSSLYIQSRLRSTYRELRMSAEDLDFKRCRTLLTESLNLYPRTTLVLDAFDECDLTSRGDLLQLFQDLLSSSTRPVKLFIASRPDGDVQQQVRSYPNIDIQATDNHQDIQAYISQEMLKLIEKNRAFGKLRDEIESTLSERSQGMFQWTYLQLKQLGKCMSPEAIRECLGALPKTLDETYDRLYEEIEENPPHDRDLALRALKWVLAAREPLSRELLLEAVRINPDVMTTELCTPITDDALLALCRNFLVIDSERDVWRVSHLSVAEYFELRRSWTTAVTNFMVGKACLLFMLSDTCWNESIHAPNDDEELYALPLEYDFSRPFLYYVARYWPGHIANLRYIGVSDDDLSTVAKLLEKFLGAPQDSSAQYRVWARYYSELQPVEHSLLVMCIYGPYLEVSDRWWNEVELDLANTNDSGDTSMLLAARYGHIPTLRILLAKGGNLGIQGSSTMSTPLIEAADRRRVETARFLLNQKADVNLKIDRMSAYRTCALEAAIMEEDSDMVQLLVSEGHADVNMHLDNYYGSPLAVASFRNWLEGTKFLVEQGGADVNLALQYGNYGSALAAAAGSCGAYLETVKYLVEVRKADVNLPLPKFRYGSVVAMVAWRMKIALRNSHCRRAANLREIVRILLAAGALVVLSVGKRKIVDALEASYERGCDNTRDDGNPGEDSDSDDQGPGCLYEEDADHEGVEEAEESAKAMRVYLQRAMWQQYTSGALGRKEAKYVEAKYGQTKAWRVPD</sequence>
<keyword evidence="1" id="KW-0677">Repeat</keyword>
<dbReference type="InterPro" id="IPR056884">
    <property type="entry name" value="NPHP3-like_N"/>
</dbReference>
<dbReference type="Gene3D" id="1.25.40.20">
    <property type="entry name" value="Ankyrin repeat-containing domain"/>
    <property type="match status" value="2"/>
</dbReference>
<dbReference type="Pfam" id="PF24883">
    <property type="entry name" value="NPHP3_N"/>
    <property type="match status" value="1"/>
</dbReference>
<feature type="compositionally biased region" description="Basic and acidic residues" evidence="3">
    <location>
        <begin position="56"/>
        <end position="77"/>
    </location>
</feature>
<dbReference type="EMBL" id="KZ851846">
    <property type="protein sequence ID" value="RDK46514.1"/>
    <property type="molecule type" value="Genomic_DNA"/>
</dbReference>
<keyword evidence="2" id="KW-0040">ANK repeat</keyword>
<proteinExistence type="predicted"/>
<dbReference type="PANTHER" id="PTHR10039:SF15">
    <property type="entry name" value="NACHT DOMAIN-CONTAINING PROTEIN"/>
    <property type="match status" value="1"/>
</dbReference>
<protein>
    <recommendedName>
        <fullName evidence="4">Nephrocystin 3-like N-terminal domain-containing protein</fullName>
    </recommendedName>
</protein>
<name>A0A370PX77_ASPPH</name>
<evidence type="ECO:0000256" key="1">
    <source>
        <dbReference type="ARBA" id="ARBA00022737"/>
    </source>
</evidence>
<organism evidence="5 6">
    <name type="scientific">Aspergillus phoenicis ATCC 13157</name>
    <dbReference type="NCBI Taxonomy" id="1353007"/>
    <lineage>
        <taxon>Eukaryota</taxon>
        <taxon>Fungi</taxon>
        <taxon>Dikarya</taxon>
        <taxon>Ascomycota</taxon>
        <taxon>Pezizomycotina</taxon>
        <taxon>Eurotiomycetes</taxon>
        <taxon>Eurotiomycetidae</taxon>
        <taxon>Eurotiales</taxon>
        <taxon>Aspergillaceae</taxon>
        <taxon>Aspergillus</taxon>
    </lineage>
</organism>
<keyword evidence="6" id="KW-1185">Reference proteome</keyword>
<evidence type="ECO:0000256" key="2">
    <source>
        <dbReference type="PROSITE-ProRule" id="PRU00023"/>
    </source>
</evidence>
<dbReference type="Proteomes" id="UP000254937">
    <property type="component" value="Unassembled WGS sequence"/>
</dbReference>
<dbReference type="Pfam" id="PF12796">
    <property type="entry name" value="Ank_2"/>
    <property type="match status" value="2"/>
</dbReference>
<reference evidence="5 6" key="1">
    <citation type="submission" date="2018-07" db="EMBL/GenBank/DDBJ databases">
        <title>Section-level genome sequencing of Aspergillus section Nigri to investigate inter- and intra-species variation.</title>
        <authorList>
            <consortium name="DOE Joint Genome Institute"/>
            <person name="Vesth T.C."/>
            <person name="Nybo J.L."/>
            <person name="Theobald S."/>
            <person name="Frisvad J.C."/>
            <person name="Larsen T.O."/>
            <person name="Nielsen K.F."/>
            <person name="Hoof J.B."/>
            <person name="Brandl J."/>
            <person name="Salamov A."/>
            <person name="Riley R."/>
            <person name="Gladden J.M."/>
            <person name="Phatale P."/>
            <person name="Nielsen M.T."/>
            <person name="Lyhne E.K."/>
            <person name="Kogle M.E."/>
            <person name="Strasser K."/>
            <person name="McDonnell E."/>
            <person name="Barry K."/>
            <person name="Clum A."/>
            <person name="Chen C."/>
            <person name="Nolan M."/>
            <person name="Sandor L."/>
            <person name="Kuo A."/>
            <person name="Lipzen A."/>
            <person name="Hainaut M."/>
            <person name="Drula E."/>
            <person name="Tsang A."/>
            <person name="Magnuson J.K."/>
            <person name="Henrissat B."/>
            <person name="Wiebenga A."/>
            <person name="Simmons B.A."/>
            <person name="Makela M.R."/>
            <person name="De vries R.P."/>
            <person name="Grigoriev I.V."/>
            <person name="Mortensen U.H."/>
            <person name="Baker S.E."/>
            <person name="Andersen M.R."/>
        </authorList>
    </citation>
    <scope>NUCLEOTIDE SEQUENCE [LARGE SCALE GENOMIC DNA]</scope>
    <source>
        <strain evidence="5 6">ATCC 13157</strain>
    </source>
</reference>
<dbReference type="PROSITE" id="PS50297">
    <property type="entry name" value="ANK_REP_REGION"/>
    <property type="match status" value="1"/>
</dbReference>
<feature type="domain" description="Nephrocystin 3-like N-terminal" evidence="4">
    <location>
        <begin position="383"/>
        <end position="555"/>
    </location>
</feature>
<dbReference type="SUPFAM" id="SSF52540">
    <property type="entry name" value="P-loop containing nucleoside triphosphate hydrolases"/>
    <property type="match status" value="1"/>
</dbReference>
<feature type="compositionally biased region" description="Polar residues" evidence="3">
    <location>
        <begin position="46"/>
        <end position="55"/>
    </location>
</feature>